<dbReference type="OrthoDB" id="1742084at2759"/>
<dbReference type="InterPro" id="IPR001005">
    <property type="entry name" value="SANT/Myb"/>
</dbReference>
<reference evidence="2" key="1">
    <citation type="submission" date="2021-06" db="EMBL/GenBank/DDBJ databases">
        <authorList>
            <person name="Kallberg Y."/>
            <person name="Tangrot J."/>
            <person name="Rosling A."/>
        </authorList>
    </citation>
    <scope>NUCLEOTIDE SEQUENCE</scope>
    <source>
        <strain evidence="2">CL551</strain>
    </source>
</reference>
<accession>A0A9N9P004</accession>
<evidence type="ECO:0000259" key="1">
    <source>
        <dbReference type="PROSITE" id="PS50090"/>
    </source>
</evidence>
<dbReference type="GO" id="GO:0035267">
    <property type="term" value="C:NuA4 histone acetyltransferase complex"/>
    <property type="evidence" value="ECO:0007669"/>
    <property type="project" value="TreeGrafter"/>
</dbReference>
<feature type="domain" description="Myb-like" evidence="1">
    <location>
        <begin position="1"/>
        <end position="56"/>
    </location>
</feature>
<dbReference type="PROSITE" id="PS50090">
    <property type="entry name" value="MYB_LIKE"/>
    <property type="match status" value="1"/>
</dbReference>
<evidence type="ECO:0000313" key="3">
    <source>
        <dbReference type="Proteomes" id="UP000789342"/>
    </source>
</evidence>
<comment type="caution">
    <text evidence="2">The sequence shown here is derived from an EMBL/GenBank/DDBJ whole genome shotgun (WGS) entry which is preliminary data.</text>
</comment>
<dbReference type="AlphaFoldDB" id="A0A9N9P004"/>
<organism evidence="2 3">
    <name type="scientific">Acaulospora morrowiae</name>
    <dbReference type="NCBI Taxonomy" id="94023"/>
    <lineage>
        <taxon>Eukaryota</taxon>
        <taxon>Fungi</taxon>
        <taxon>Fungi incertae sedis</taxon>
        <taxon>Mucoromycota</taxon>
        <taxon>Glomeromycotina</taxon>
        <taxon>Glomeromycetes</taxon>
        <taxon>Diversisporales</taxon>
        <taxon>Acaulosporaceae</taxon>
        <taxon>Acaulospora</taxon>
    </lineage>
</organism>
<dbReference type="Proteomes" id="UP000789342">
    <property type="component" value="Unassembled WGS sequence"/>
</dbReference>
<gene>
    <name evidence="2" type="ORF">AMORRO_LOCUS17195</name>
</gene>
<evidence type="ECO:0000313" key="2">
    <source>
        <dbReference type="EMBL" id="CAG8779384.1"/>
    </source>
</evidence>
<dbReference type="Gene3D" id="1.10.10.60">
    <property type="entry name" value="Homeodomain-like"/>
    <property type="match status" value="1"/>
</dbReference>
<feature type="non-terminal residue" evidence="2">
    <location>
        <position position="116"/>
    </location>
</feature>
<dbReference type="PANTHER" id="PTHR15398:SF4">
    <property type="entry name" value="BROMODOMAIN-CONTAINING PROTEIN 8 ISOFORM X1"/>
    <property type="match status" value="1"/>
</dbReference>
<keyword evidence="3" id="KW-1185">Reference proteome</keyword>
<name>A0A9N9P004_9GLOM</name>
<sequence length="116" mass="13606">EDSWTAFEKLLLVQLVYKLQDNWSAISREMKKHPMISHPAEFFTQKNCAAEYKSLIEPLEIEAEIENENKKKSGDFSASLNDEHRMPPAAKLARMLYQERIRELKSMVSSTEQKFR</sequence>
<dbReference type="PANTHER" id="PTHR15398">
    <property type="entry name" value="BROMODOMAIN-CONTAINING PROTEIN 8"/>
    <property type="match status" value="1"/>
</dbReference>
<dbReference type="Pfam" id="PF13921">
    <property type="entry name" value="Myb_DNA-bind_6"/>
    <property type="match status" value="1"/>
</dbReference>
<proteinExistence type="predicted"/>
<protein>
    <submittedName>
        <fullName evidence="2">7547_t:CDS:1</fullName>
    </submittedName>
</protein>
<feature type="non-terminal residue" evidence="2">
    <location>
        <position position="1"/>
    </location>
</feature>
<dbReference type="EMBL" id="CAJVPV010051472">
    <property type="protein sequence ID" value="CAG8779384.1"/>
    <property type="molecule type" value="Genomic_DNA"/>
</dbReference>
<dbReference type="InterPro" id="IPR009057">
    <property type="entry name" value="Homeodomain-like_sf"/>
</dbReference>
<dbReference type="SUPFAM" id="SSF46689">
    <property type="entry name" value="Homeodomain-like"/>
    <property type="match status" value="1"/>
</dbReference>